<dbReference type="SUPFAM" id="SSF53756">
    <property type="entry name" value="UDP-Glycosyltransferase/glycogen phosphorylase"/>
    <property type="match status" value="1"/>
</dbReference>
<proteinExistence type="inferred from homology"/>
<dbReference type="Proteomes" id="UP001293593">
    <property type="component" value="Unassembled WGS sequence"/>
</dbReference>
<sequence length="490" mass="54925">MTGGGDQCEIETHVLIFPCPAQGHVNCMLQLAELLLLSNIHVTFLNTDHVHRRLLRFADINSRLAAYPTLHFETISDGIPADDPRCGDSIGQQIKQVDLTALPQLKKICMEASGKPRFSCIIGDGIFGRLTNQLGQELGIPVVHFRTISACCFWACFCAPRLIESNELPIREEEEDLDRMITSIPGMENLVRCRDLPSFFRRSHKRPIPLESIVFETHQSLRAQALILNTFEDLEGPILSQIRNLFPRLYTLGPLHALLTARKASKTASSEEKPPPSFANSLWEIDRTCMTWLDAQPPKSVIYVSFGSNSTMSRDELMEIWYGLVNSKKRFVWVVRPDMVAEQEGKDLPSELVQGTTERGCMVGWAPQQEVLEHVAVGGFMTHSGWNSTLEGVVAGVPMICWPYFGDQQINSRYVSEVWKLGLDMKDTCDRKIVEKMVNDLMVERREEFQKSTDAMAAGAKASVTDGGSSYSDFDSFIEYLKSLGAGSRN</sequence>
<keyword evidence="2 5" id="KW-0328">Glycosyltransferase</keyword>
<evidence type="ECO:0000313" key="8">
    <source>
        <dbReference type="Proteomes" id="UP001293593"/>
    </source>
</evidence>
<organism evidence="7 8">
    <name type="scientific">Acacia crassicarpa</name>
    <name type="common">northern wattle</name>
    <dbReference type="NCBI Taxonomy" id="499986"/>
    <lineage>
        <taxon>Eukaryota</taxon>
        <taxon>Viridiplantae</taxon>
        <taxon>Streptophyta</taxon>
        <taxon>Embryophyta</taxon>
        <taxon>Tracheophyta</taxon>
        <taxon>Spermatophyta</taxon>
        <taxon>Magnoliopsida</taxon>
        <taxon>eudicotyledons</taxon>
        <taxon>Gunneridae</taxon>
        <taxon>Pentapetalae</taxon>
        <taxon>rosids</taxon>
        <taxon>fabids</taxon>
        <taxon>Fabales</taxon>
        <taxon>Fabaceae</taxon>
        <taxon>Caesalpinioideae</taxon>
        <taxon>mimosoid clade</taxon>
        <taxon>Acacieae</taxon>
        <taxon>Acacia</taxon>
    </lineage>
</organism>
<protein>
    <recommendedName>
        <fullName evidence="6">Glycosyltransferase</fullName>
        <ecNumber evidence="6">2.4.1.-</ecNumber>
    </recommendedName>
</protein>
<dbReference type="CDD" id="cd03784">
    <property type="entry name" value="GT1_Gtf-like"/>
    <property type="match status" value="1"/>
</dbReference>
<evidence type="ECO:0000256" key="2">
    <source>
        <dbReference type="ARBA" id="ARBA00022676"/>
    </source>
</evidence>
<comment type="catalytic activity">
    <reaction evidence="4">
        <text>7-deoxyloganetate + UDP-alpha-D-glucose = 7-deoxyloganate + UDP + H(+)</text>
        <dbReference type="Rhea" id="RHEA:39895"/>
        <dbReference type="ChEBI" id="CHEBI:15378"/>
        <dbReference type="ChEBI" id="CHEBI:58223"/>
        <dbReference type="ChEBI" id="CHEBI:58885"/>
        <dbReference type="ChEBI" id="CHEBI:76844"/>
        <dbReference type="ChEBI" id="CHEBI:76846"/>
        <dbReference type="EC" id="2.4.1.323"/>
    </reaction>
</comment>
<dbReference type="AlphaFoldDB" id="A0AAE1MF94"/>
<evidence type="ECO:0000256" key="1">
    <source>
        <dbReference type="ARBA" id="ARBA00009995"/>
    </source>
</evidence>
<keyword evidence="3 5" id="KW-0808">Transferase</keyword>
<reference evidence="7" key="1">
    <citation type="submission" date="2023-10" db="EMBL/GenBank/DDBJ databases">
        <title>Chromosome-level genome of the transformable northern wattle, Acacia crassicarpa.</title>
        <authorList>
            <person name="Massaro I."/>
            <person name="Sinha N.R."/>
            <person name="Poethig S."/>
            <person name="Leichty A.R."/>
        </authorList>
    </citation>
    <scope>NUCLEOTIDE SEQUENCE</scope>
    <source>
        <strain evidence="7">Acra3RX</strain>
        <tissue evidence="7">Leaf</tissue>
    </source>
</reference>
<comment type="similarity">
    <text evidence="1 5">Belongs to the UDP-glycosyltransferase family.</text>
</comment>
<evidence type="ECO:0000256" key="6">
    <source>
        <dbReference type="RuleBase" id="RU362057"/>
    </source>
</evidence>
<evidence type="ECO:0000256" key="4">
    <source>
        <dbReference type="ARBA" id="ARBA00051827"/>
    </source>
</evidence>
<dbReference type="Pfam" id="PF00201">
    <property type="entry name" value="UDPGT"/>
    <property type="match status" value="1"/>
</dbReference>
<evidence type="ECO:0000256" key="3">
    <source>
        <dbReference type="ARBA" id="ARBA00022679"/>
    </source>
</evidence>
<dbReference type="InterPro" id="IPR035595">
    <property type="entry name" value="UDP_glycos_trans_CS"/>
</dbReference>
<dbReference type="Gene3D" id="3.40.50.2000">
    <property type="entry name" value="Glycogen Phosphorylase B"/>
    <property type="match status" value="2"/>
</dbReference>
<comment type="caution">
    <text evidence="7">The sequence shown here is derived from an EMBL/GenBank/DDBJ whole genome shotgun (WGS) entry which is preliminary data.</text>
</comment>
<accession>A0AAE1MF94</accession>
<evidence type="ECO:0000313" key="7">
    <source>
        <dbReference type="EMBL" id="KAK4263080.1"/>
    </source>
</evidence>
<dbReference type="FunFam" id="3.40.50.2000:FF:000065">
    <property type="entry name" value="Glycosyltransferase"/>
    <property type="match status" value="1"/>
</dbReference>
<dbReference type="EC" id="2.4.1.-" evidence="6"/>
<dbReference type="FunFam" id="3.40.50.2000:FF:000040">
    <property type="entry name" value="UDP-glycosyltransferase 76C1"/>
    <property type="match status" value="1"/>
</dbReference>
<dbReference type="EMBL" id="JAWXYG010000009">
    <property type="protein sequence ID" value="KAK4263080.1"/>
    <property type="molecule type" value="Genomic_DNA"/>
</dbReference>
<name>A0AAE1MF94_9FABA</name>
<dbReference type="GO" id="GO:0080043">
    <property type="term" value="F:quercetin 3-O-glucosyltransferase activity"/>
    <property type="evidence" value="ECO:0007669"/>
    <property type="project" value="TreeGrafter"/>
</dbReference>
<dbReference type="PANTHER" id="PTHR11926">
    <property type="entry name" value="GLUCOSYL/GLUCURONOSYL TRANSFERASES"/>
    <property type="match status" value="1"/>
</dbReference>
<dbReference type="PROSITE" id="PS00375">
    <property type="entry name" value="UDPGT"/>
    <property type="match status" value="1"/>
</dbReference>
<keyword evidence="8" id="KW-1185">Reference proteome</keyword>
<dbReference type="InterPro" id="IPR002213">
    <property type="entry name" value="UDP_glucos_trans"/>
</dbReference>
<evidence type="ECO:0000256" key="5">
    <source>
        <dbReference type="RuleBase" id="RU003718"/>
    </source>
</evidence>
<gene>
    <name evidence="7" type="ORF">QN277_028552</name>
</gene>
<dbReference type="PANTHER" id="PTHR11926:SF1392">
    <property type="entry name" value="GLYCOSYLTRANSFERASE"/>
    <property type="match status" value="1"/>
</dbReference>
<dbReference type="GO" id="GO:0102970">
    <property type="term" value="F:7-deoxyloganetic acid glucosyltransferase activity"/>
    <property type="evidence" value="ECO:0007669"/>
    <property type="project" value="UniProtKB-EC"/>
</dbReference>
<dbReference type="GO" id="GO:0080044">
    <property type="term" value="F:quercetin 7-O-glucosyltransferase activity"/>
    <property type="evidence" value="ECO:0007669"/>
    <property type="project" value="TreeGrafter"/>
</dbReference>